<dbReference type="PANTHER" id="PTHR37461">
    <property type="entry name" value="ANTI-SIGMA-K FACTOR RSKA"/>
    <property type="match status" value="1"/>
</dbReference>
<dbReference type="InterPro" id="IPR051474">
    <property type="entry name" value="Anti-sigma-K/W_factor"/>
</dbReference>
<protein>
    <recommendedName>
        <fullName evidence="2">Anti-sigma K factor RskA C-terminal domain-containing protein</fullName>
    </recommendedName>
</protein>
<keyword evidence="4" id="KW-1185">Reference proteome</keyword>
<dbReference type="EMBL" id="BMGG01000006">
    <property type="protein sequence ID" value="GGC74172.1"/>
    <property type="molecule type" value="Genomic_DNA"/>
</dbReference>
<evidence type="ECO:0000259" key="2">
    <source>
        <dbReference type="Pfam" id="PF10099"/>
    </source>
</evidence>
<dbReference type="AlphaFoldDB" id="A0A916UJ37"/>
<gene>
    <name evidence="3" type="ORF">GCM10010994_35710</name>
</gene>
<dbReference type="GO" id="GO:0005886">
    <property type="term" value="C:plasma membrane"/>
    <property type="evidence" value="ECO:0007669"/>
    <property type="project" value="InterPro"/>
</dbReference>
<dbReference type="Pfam" id="PF10099">
    <property type="entry name" value="RskA_C"/>
    <property type="match status" value="1"/>
</dbReference>
<feature type="region of interest" description="Disordered" evidence="1">
    <location>
        <begin position="224"/>
        <end position="250"/>
    </location>
</feature>
<evidence type="ECO:0000313" key="4">
    <source>
        <dbReference type="Proteomes" id="UP000637002"/>
    </source>
</evidence>
<dbReference type="GO" id="GO:0016989">
    <property type="term" value="F:sigma factor antagonist activity"/>
    <property type="evidence" value="ECO:0007669"/>
    <property type="project" value="TreeGrafter"/>
</dbReference>
<reference evidence="3" key="2">
    <citation type="submission" date="2020-09" db="EMBL/GenBank/DDBJ databases">
        <authorList>
            <person name="Sun Q."/>
            <person name="Zhou Y."/>
        </authorList>
    </citation>
    <scope>NUCLEOTIDE SEQUENCE</scope>
    <source>
        <strain evidence="3">CGMCC 1.12919</strain>
    </source>
</reference>
<organism evidence="3 4">
    <name type="scientific">Chelatococcus reniformis</name>
    <dbReference type="NCBI Taxonomy" id="1494448"/>
    <lineage>
        <taxon>Bacteria</taxon>
        <taxon>Pseudomonadati</taxon>
        <taxon>Pseudomonadota</taxon>
        <taxon>Alphaproteobacteria</taxon>
        <taxon>Hyphomicrobiales</taxon>
        <taxon>Chelatococcaceae</taxon>
        <taxon>Chelatococcus</taxon>
    </lineage>
</organism>
<dbReference type="PANTHER" id="PTHR37461:SF1">
    <property type="entry name" value="ANTI-SIGMA-K FACTOR RSKA"/>
    <property type="match status" value="1"/>
</dbReference>
<dbReference type="Proteomes" id="UP000637002">
    <property type="component" value="Unassembled WGS sequence"/>
</dbReference>
<feature type="domain" description="Anti-sigma K factor RskA C-terminal" evidence="2">
    <location>
        <begin position="148"/>
        <end position="239"/>
    </location>
</feature>
<comment type="caution">
    <text evidence="3">The sequence shown here is derived from an EMBL/GenBank/DDBJ whole genome shotgun (WGS) entry which is preliminary data.</text>
</comment>
<evidence type="ECO:0000313" key="3">
    <source>
        <dbReference type="EMBL" id="GGC74172.1"/>
    </source>
</evidence>
<name>A0A916UJ37_9HYPH</name>
<proteinExistence type="predicted"/>
<accession>A0A916UJ37</accession>
<sequence length="250" mass="26349">MTSDVESHPADDDLLAAEYALGVLDAPDRRRVEARAAMDVAFAHDVDAWAERLAPLALAVPVVEPPSRVWSRIEAALPATPADASSAPPTRAVAQSAAPQRQGALWSSLAFWRWLSFGSMGTAFASIIAATFIVENAVEPLFATLVPLGGGPSLVAAAHTGKGQLVISPAGSAADHRVPQLWLIAPGELPRSLGRLDSSRPTRVAIPKDIRRELVERSHLAITLEPPSGAPGNQPSGPVVARGQFERLSH</sequence>
<dbReference type="GO" id="GO:0006417">
    <property type="term" value="P:regulation of translation"/>
    <property type="evidence" value="ECO:0007669"/>
    <property type="project" value="TreeGrafter"/>
</dbReference>
<evidence type="ECO:0000256" key="1">
    <source>
        <dbReference type="SAM" id="MobiDB-lite"/>
    </source>
</evidence>
<dbReference type="RefSeq" id="WP_188610537.1">
    <property type="nucleotide sequence ID" value="NZ_BMGG01000006.1"/>
</dbReference>
<reference evidence="3" key="1">
    <citation type="journal article" date="2014" name="Int. J. Syst. Evol. Microbiol.">
        <title>Complete genome sequence of Corynebacterium casei LMG S-19264T (=DSM 44701T), isolated from a smear-ripened cheese.</title>
        <authorList>
            <consortium name="US DOE Joint Genome Institute (JGI-PGF)"/>
            <person name="Walter F."/>
            <person name="Albersmeier A."/>
            <person name="Kalinowski J."/>
            <person name="Ruckert C."/>
        </authorList>
    </citation>
    <scope>NUCLEOTIDE SEQUENCE</scope>
    <source>
        <strain evidence="3">CGMCC 1.12919</strain>
    </source>
</reference>
<dbReference type="InterPro" id="IPR018764">
    <property type="entry name" value="RskA_C"/>
</dbReference>